<protein>
    <recommendedName>
        <fullName evidence="5">DOD-type homing endonuclease domain-containing protein</fullName>
    </recommendedName>
</protein>
<evidence type="ECO:0000256" key="3">
    <source>
        <dbReference type="ARBA" id="ARBA00022898"/>
    </source>
</evidence>
<keyword evidence="4" id="KW-0651">Protein splicing</keyword>
<dbReference type="GO" id="GO:0008483">
    <property type="term" value="F:transaminase activity"/>
    <property type="evidence" value="ECO:0007669"/>
    <property type="project" value="InterPro"/>
</dbReference>
<dbReference type="InterPro" id="IPR006141">
    <property type="entry name" value="Intein_N"/>
</dbReference>
<dbReference type="SUPFAM" id="SSF51294">
    <property type="entry name" value="Hedgehog/intein (Hint) domain"/>
    <property type="match status" value="1"/>
</dbReference>
<dbReference type="Gene3D" id="2.170.16.10">
    <property type="entry name" value="Hedgehog/Intein (Hint) domain"/>
    <property type="match status" value="1"/>
</dbReference>
<proteinExistence type="predicted"/>
<dbReference type="InterPro" id="IPR004860">
    <property type="entry name" value="LAGLIDADG_dom"/>
</dbReference>
<dbReference type="InterPro" id="IPR027434">
    <property type="entry name" value="Homing_endonucl"/>
</dbReference>
<dbReference type="Pfam" id="PF00202">
    <property type="entry name" value="Aminotran_3"/>
    <property type="match status" value="2"/>
</dbReference>
<dbReference type="InterPro" id="IPR036844">
    <property type="entry name" value="Hint_dom_sf"/>
</dbReference>
<dbReference type="Gene3D" id="3.90.1150.10">
    <property type="entry name" value="Aspartate Aminotransferase, domain 1"/>
    <property type="match status" value="2"/>
</dbReference>
<dbReference type="InterPro" id="IPR015422">
    <property type="entry name" value="PyrdxlP-dep_Trfase_small"/>
</dbReference>
<comment type="cofactor">
    <cofactor evidence="1">
        <name>pyridoxal 5'-phosphate</name>
        <dbReference type="ChEBI" id="CHEBI:597326"/>
    </cofactor>
</comment>
<evidence type="ECO:0000256" key="1">
    <source>
        <dbReference type="ARBA" id="ARBA00001933"/>
    </source>
</evidence>
<evidence type="ECO:0000313" key="6">
    <source>
        <dbReference type="EMBL" id="OIO08703.1"/>
    </source>
</evidence>
<dbReference type="SUPFAM" id="SSF55608">
    <property type="entry name" value="Homing endonucleases"/>
    <property type="match status" value="1"/>
</dbReference>
<dbReference type="InterPro" id="IPR015424">
    <property type="entry name" value="PyrdxlP-dep_Trfase"/>
</dbReference>
<reference evidence="6 7" key="1">
    <citation type="journal article" date="2016" name="Environ. Microbiol.">
        <title>Genomic resolution of a cold subsurface aquifer community provides metabolic insights for novel microbes adapted to high CO concentrations.</title>
        <authorList>
            <person name="Probst A.J."/>
            <person name="Castelle C.J."/>
            <person name="Singh A."/>
            <person name="Brown C.T."/>
            <person name="Anantharaman K."/>
            <person name="Sharon I."/>
            <person name="Hug L.A."/>
            <person name="Burstein D."/>
            <person name="Emerson J.B."/>
            <person name="Thomas B.C."/>
            <person name="Banfield J.F."/>
        </authorList>
    </citation>
    <scope>NUCLEOTIDE SEQUENCE [LARGE SCALE GENOMIC DNA]</scope>
    <source>
        <strain evidence="6">CG1_02_37_44</strain>
    </source>
</reference>
<dbReference type="EMBL" id="MNUU01000004">
    <property type="protein sequence ID" value="OIO08703.1"/>
    <property type="molecule type" value="Genomic_DNA"/>
</dbReference>
<evidence type="ECO:0000256" key="2">
    <source>
        <dbReference type="ARBA" id="ARBA00022813"/>
    </source>
</evidence>
<dbReference type="PANTHER" id="PTHR43713">
    <property type="entry name" value="GLUTAMATE-1-SEMIALDEHYDE 2,1-AMINOMUTASE"/>
    <property type="match status" value="1"/>
</dbReference>
<dbReference type="PROSITE" id="PS50817">
    <property type="entry name" value="INTEIN_N_TER"/>
    <property type="match status" value="1"/>
</dbReference>
<dbReference type="PROSITE" id="PS00600">
    <property type="entry name" value="AA_TRANSFER_CLASS_3"/>
    <property type="match status" value="1"/>
</dbReference>
<keyword evidence="2" id="KW-0068">Autocatalytic cleavage</keyword>
<dbReference type="InterPro" id="IPR004042">
    <property type="entry name" value="Intein_endonuc_central"/>
</dbReference>
<dbReference type="GO" id="GO:0030170">
    <property type="term" value="F:pyridoxal phosphate binding"/>
    <property type="evidence" value="ECO:0007669"/>
    <property type="project" value="InterPro"/>
</dbReference>
<gene>
    <name evidence="6" type="ORF">AUJ27_00345</name>
</gene>
<accession>A0A1J4TET8</accession>
<dbReference type="PROSITE" id="PS50818">
    <property type="entry name" value="INTEIN_C_TER"/>
    <property type="match status" value="1"/>
</dbReference>
<comment type="caution">
    <text evidence="6">The sequence shown here is derived from an EMBL/GenBank/DDBJ whole genome shotgun (WGS) entry which is preliminary data.</text>
</comment>
<dbReference type="Gene3D" id="3.40.640.10">
    <property type="entry name" value="Type I PLP-dependent aspartate aminotransferase-like (Major domain)"/>
    <property type="match status" value="2"/>
</dbReference>
<dbReference type="PROSITE" id="PS50819">
    <property type="entry name" value="INTEIN_ENDONUCLEASE"/>
    <property type="match status" value="1"/>
</dbReference>
<name>A0A1J4TET8_9BACT</name>
<dbReference type="InterPro" id="IPR015421">
    <property type="entry name" value="PyrdxlP-dep_Trfase_major"/>
</dbReference>
<dbReference type="Gene3D" id="3.10.28.10">
    <property type="entry name" value="Homing endonucleases"/>
    <property type="match status" value="1"/>
</dbReference>
<dbReference type="InterPro" id="IPR030934">
    <property type="entry name" value="Intein_C"/>
</dbReference>
<dbReference type="SUPFAM" id="SSF53383">
    <property type="entry name" value="PLP-dependent transferases"/>
    <property type="match status" value="2"/>
</dbReference>
<evidence type="ECO:0000259" key="5">
    <source>
        <dbReference type="PROSITE" id="PS50819"/>
    </source>
</evidence>
<dbReference type="PANTHER" id="PTHR43713:SF3">
    <property type="entry name" value="GLUTAMATE-1-SEMIALDEHYDE 2,1-AMINOMUTASE 1, CHLOROPLASTIC-RELATED"/>
    <property type="match status" value="1"/>
</dbReference>
<dbReference type="Proteomes" id="UP000183192">
    <property type="component" value="Unassembled WGS sequence"/>
</dbReference>
<dbReference type="AlphaFoldDB" id="A0A1J4TET8"/>
<evidence type="ECO:0000313" key="7">
    <source>
        <dbReference type="Proteomes" id="UP000183192"/>
    </source>
</evidence>
<dbReference type="GO" id="GO:0016539">
    <property type="term" value="P:intein-mediated protein splicing"/>
    <property type="evidence" value="ECO:0007669"/>
    <property type="project" value="InterPro"/>
</dbReference>
<dbReference type="STRING" id="1805146.AUJ27_00345"/>
<sequence length="760" mass="87698">MYRFNKSHQFFKKANKIIPLASQTFSKSYLQYIKGQAPLFAVRAKGARIWDIDGNKYIDFINGLLPVILGYQNLAVDDAINRQLKKGIVFSLSSPLEYELAELLIKHIPCAEMVRFGKNGSDVTTGAVRLARATTGRDHVAACYDKETEILTKSGFKKFKDLDDNEIVATLNPNTGYLEYHQIYAKIKYYFTGKMIHFLGQRVDLLVTPDHRIYRKFRLRTGHHFKIEDANDALKRKTITQMTSMCKWKGKIKNKFSILKINQTRPAKGVNFFSVKEFVRFMGWYLSEGFCIEQKRGRYEVCIAQDEKNERKSQEIFTVIKKLGFKPYRNNHHICFNSKELVQYLKQFGRCKDKYIPEWIKNLPKDCLSIFADTMIKGDGTFENGRIRKFYSTSRKLIDGMQELLLKIGYSTTISEYKNTGFSKNKIYHLNISQERFLGCWSKEKYYKGNVYCISVPNHIILVRRNGKIIWSGNCGYHGWHDWYIGSTARNLGVPKSTQKLTHKFEYNNIKSLEKIFKENKNKVAAVIMEPMNYIEPEKNFLQKVKTLAHKNGALLIFDEVITGFRFSLGGAQKLFGVTPDLAAFGKSMANGMPISALVGKKKYMKKIEDIFYSFTNGGETLSIAAAIATIKEMEKKKVIEHIWKLGAYLIKETDKLIKKNNLEEVIKIKGKPCWSLMFAYPYGKYSDLEIKSYLQQELIQAGFLWYGQHNMSFSHTKKDISGLVSAYANIFPKLKELLDKDKLRGALNGEPITNIFKVR</sequence>
<dbReference type="InterPro" id="IPR049704">
    <property type="entry name" value="Aminotrans_3_PPA_site"/>
</dbReference>
<feature type="domain" description="DOD-type homing endonuclease" evidence="5">
    <location>
        <begin position="281"/>
        <end position="410"/>
    </location>
</feature>
<dbReference type="InterPro" id="IPR005814">
    <property type="entry name" value="Aminotrans_3"/>
</dbReference>
<keyword evidence="3" id="KW-0663">Pyridoxal phosphate</keyword>
<dbReference type="GO" id="GO:0004519">
    <property type="term" value="F:endonuclease activity"/>
    <property type="evidence" value="ECO:0007669"/>
    <property type="project" value="InterPro"/>
</dbReference>
<dbReference type="Pfam" id="PF14528">
    <property type="entry name" value="LAGLIDADG_3"/>
    <property type="match status" value="1"/>
</dbReference>
<organism evidence="6 7">
    <name type="scientific">Candidatus Falkowbacteria bacterium CG1_02_37_44</name>
    <dbReference type="NCBI Taxonomy" id="1805146"/>
    <lineage>
        <taxon>Bacteria</taxon>
        <taxon>Candidatus Falkowiibacteriota</taxon>
    </lineage>
</organism>
<evidence type="ECO:0000256" key="4">
    <source>
        <dbReference type="ARBA" id="ARBA00023000"/>
    </source>
</evidence>